<feature type="domain" description="Trichome birefringence-like C-terminal" evidence="11">
    <location>
        <begin position="262"/>
        <end position="554"/>
    </location>
</feature>
<feature type="domain" description="Trichome birefringence-like N-terminal" evidence="12">
    <location>
        <begin position="207"/>
        <end position="261"/>
    </location>
</feature>
<dbReference type="EMBL" id="RWGY01000004">
    <property type="protein sequence ID" value="TVU47426.1"/>
    <property type="molecule type" value="Genomic_DNA"/>
</dbReference>
<keyword evidence="8 10" id="KW-0472">Membrane</keyword>
<dbReference type="PANTHER" id="PTHR32285:SF276">
    <property type="entry name" value="XYLAN O-ACETYLTRANSFERASE 6"/>
    <property type="match status" value="1"/>
</dbReference>
<feature type="region of interest" description="Disordered" evidence="9">
    <location>
        <begin position="166"/>
        <end position="187"/>
    </location>
</feature>
<evidence type="ECO:0000313" key="13">
    <source>
        <dbReference type="EMBL" id="TVU47426.1"/>
    </source>
</evidence>
<evidence type="ECO:0000256" key="7">
    <source>
        <dbReference type="ARBA" id="ARBA00023034"/>
    </source>
</evidence>
<keyword evidence="4 10" id="KW-0812">Transmembrane</keyword>
<evidence type="ECO:0000256" key="3">
    <source>
        <dbReference type="ARBA" id="ARBA00022679"/>
    </source>
</evidence>
<dbReference type="Gramene" id="TVU47426">
    <property type="protein sequence ID" value="TVU47426"/>
    <property type="gene ID" value="EJB05_07029"/>
</dbReference>
<evidence type="ECO:0000256" key="2">
    <source>
        <dbReference type="ARBA" id="ARBA00007727"/>
    </source>
</evidence>
<dbReference type="GO" id="GO:1990538">
    <property type="term" value="F:xylan O-acetyltransferase activity"/>
    <property type="evidence" value="ECO:0007669"/>
    <property type="project" value="EnsemblPlants"/>
</dbReference>
<evidence type="ECO:0000259" key="11">
    <source>
        <dbReference type="Pfam" id="PF13839"/>
    </source>
</evidence>
<comment type="subcellular location">
    <subcellularLocation>
        <location evidence="1">Golgi apparatus membrane</location>
        <topology evidence="1">Single-pass type II membrane protein</topology>
    </subcellularLocation>
</comment>
<accession>A0A5J9WHL0</accession>
<dbReference type="OrthoDB" id="1932925at2759"/>
<keyword evidence="14" id="KW-1185">Reference proteome</keyword>
<evidence type="ECO:0000256" key="4">
    <source>
        <dbReference type="ARBA" id="ARBA00022692"/>
    </source>
</evidence>
<reference evidence="13 14" key="1">
    <citation type="journal article" date="2019" name="Sci. Rep.">
        <title>A high-quality genome of Eragrostis curvula grass provides insights into Poaceae evolution and supports new strategies to enhance forage quality.</title>
        <authorList>
            <person name="Carballo J."/>
            <person name="Santos B.A.C.M."/>
            <person name="Zappacosta D."/>
            <person name="Garbus I."/>
            <person name="Selva J.P."/>
            <person name="Gallo C.A."/>
            <person name="Diaz A."/>
            <person name="Albertini E."/>
            <person name="Caccamo M."/>
            <person name="Echenique V."/>
        </authorList>
    </citation>
    <scope>NUCLEOTIDE SEQUENCE [LARGE SCALE GENOMIC DNA]</scope>
    <source>
        <strain evidence="14">cv. Victoria</strain>
        <tissue evidence="13">Leaf</tissue>
    </source>
</reference>
<feature type="transmembrane region" description="Helical" evidence="10">
    <location>
        <begin position="32"/>
        <end position="51"/>
    </location>
</feature>
<evidence type="ECO:0000259" key="12">
    <source>
        <dbReference type="Pfam" id="PF14416"/>
    </source>
</evidence>
<sequence>MQQRRKSVFGSAPFAMKQAALGAGVAARKNGAPLSLAAVVFALFVFATFLYNEDIKSITDFQFGAAAAIRAKAPDLHLLQEAQAAAHAAVDTLARRGEEVIVRVMDASSSSSGNATSAATVDVAKTNNNNANAAAAANANGNNAAAAVAVDVGQEKERDVTLPTLAAAGAGADEARRREDEEAAEKASSAKAAAATAALRAVVSVPETCDLYRGSWVYDEVNAPVYKEPECEFLTEQVTCMRNGRRDDSYQKWRWQPTDCDLPRFDARLLLERLRNKRLMFVGDSLNRNQWESMVCLVQSVIPKGEKTLTKFVNGGSSNVFYAHAYNATVEFYWAPFLVESNSDNPKVHSVPDRVIQWHSIAKHAHNWLGVDYLIFNTYIWWLSNLEMKVLKGSFDQNSTEYVAVDRPVAYKEVLKTWAKWVDRNIDPNRTTVFFMGMSPNHITPEAWGNQGGIKCAMETLPITNRSSSLDVGTDWRLYAGAQEVLPTLRRVPVHFVDITALSELRKDAHTSVHTLRQGKLLTPEQQADPKTYADCIHWCLPGLPDTWNQFLYARIASSPWPADAKPQQ</sequence>
<evidence type="ECO:0000256" key="8">
    <source>
        <dbReference type="ARBA" id="ARBA00023136"/>
    </source>
</evidence>
<dbReference type="InterPro" id="IPR026057">
    <property type="entry name" value="TBL_C"/>
</dbReference>
<keyword evidence="3" id="KW-0808">Transferase</keyword>
<dbReference type="GO" id="GO:0000139">
    <property type="term" value="C:Golgi membrane"/>
    <property type="evidence" value="ECO:0007669"/>
    <property type="project" value="UniProtKB-SubCell"/>
</dbReference>
<comment type="caution">
    <text evidence="13">The sequence shown here is derived from an EMBL/GenBank/DDBJ whole genome shotgun (WGS) entry which is preliminary data.</text>
</comment>
<evidence type="ECO:0000256" key="9">
    <source>
        <dbReference type="SAM" id="MobiDB-lite"/>
    </source>
</evidence>
<keyword evidence="6 10" id="KW-1133">Transmembrane helix</keyword>
<dbReference type="PANTHER" id="PTHR32285">
    <property type="entry name" value="PROTEIN TRICHOME BIREFRINGENCE-LIKE 9-RELATED"/>
    <property type="match status" value="1"/>
</dbReference>
<comment type="similarity">
    <text evidence="2">Belongs to the PC-esterase family. TBL subfamily.</text>
</comment>
<keyword evidence="5" id="KW-0735">Signal-anchor</keyword>
<evidence type="ECO:0000256" key="5">
    <source>
        <dbReference type="ARBA" id="ARBA00022968"/>
    </source>
</evidence>
<dbReference type="Pfam" id="PF14416">
    <property type="entry name" value="PMR5N"/>
    <property type="match status" value="1"/>
</dbReference>
<proteinExistence type="inferred from homology"/>
<dbReference type="Proteomes" id="UP000324897">
    <property type="component" value="Chromosome 5"/>
</dbReference>
<dbReference type="AlphaFoldDB" id="A0A5J9WHL0"/>
<evidence type="ECO:0000313" key="14">
    <source>
        <dbReference type="Proteomes" id="UP000324897"/>
    </source>
</evidence>
<dbReference type="Pfam" id="PF13839">
    <property type="entry name" value="PC-Esterase"/>
    <property type="match status" value="1"/>
</dbReference>
<name>A0A5J9WHL0_9POAL</name>
<evidence type="ECO:0000256" key="6">
    <source>
        <dbReference type="ARBA" id="ARBA00022989"/>
    </source>
</evidence>
<dbReference type="GO" id="GO:0045492">
    <property type="term" value="P:xylan biosynthetic process"/>
    <property type="evidence" value="ECO:0007669"/>
    <property type="project" value="EnsemblPlants"/>
</dbReference>
<organism evidence="13 14">
    <name type="scientific">Eragrostis curvula</name>
    <name type="common">weeping love grass</name>
    <dbReference type="NCBI Taxonomy" id="38414"/>
    <lineage>
        <taxon>Eukaryota</taxon>
        <taxon>Viridiplantae</taxon>
        <taxon>Streptophyta</taxon>
        <taxon>Embryophyta</taxon>
        <taxon>Tracheophyta</taxon>
        <taxon>Spermatophyta</taxon>
        <taxon>Magnoliopsida</taxon>
        <taxon>Liliopsida</taxon>
        <taxon>Poales</taxon>
        <taxon>Poaceae</taxon>
        <taxon>PACMAD clade</taxon>
        <taxon>Chloridoideae</taxon>
        <taxon>Eragrostideae</taxon>
        <taxon>Eragrostidinae</taxon>
        <taxon>Eragrostis</taxon>
    </lineage>
</organism>
<dbReference type="InterPro" id="IPR029962">
    <property type="entry name" value="TBL"/>
</dbReference>
<dbReference type="InterPro" id="IPR025846">
    <property type="entry name" value="TBL_N"/>
</dbReference>
<keyword evidence="7" id="KW-0333">Golgi apparatus</keyword>
<evidence type="ECO:0000256" key="10">
    <source>
        <dbReference type="SAM" id="Phobius"/>
    </source>
</evidence>
<evidence type="ECO:0000256" key="1">
    <source>
        <dbReference type="ARBA" id="ARBA00004323"/>
    </source>
</evidence>
<protein>
    <submittedName>
        <fullName evidence="13">Uncharacterized protein</fullName>
    </submittedName>
</protein>
<gene>
    <name evidence="13" type="ORF">EJB05_07029</name>
</gene>